<dbReference type="InterPro" id="IPR005706">
    <property type="entry name" value="Ribosomal_uS2_bac/mit/plastid"/>
</dbReference>
<evidence type="ECO:0000256" key="3">
    <source>
        <dbReference type="ARBA" id="ARBA00023274"/>
    </source>
</evidence>
<evidence type="ECO:0000256" key="4">
    <source>
        <dbReference type="ARBA" id="ARBA00035256"/>
    </source>
</evidence>
<comment type="caution">
    <text evidence="6">The sequence shown here is derived from an EMBL/GenBank/DDBJ whole genome shotgun (WGS) entry which is preliminary data.</text>
</comment>
<dbReference type="GO" id="GO:0006412">
    <property type="term" value="P:translation"/>
    <property type="evidence" value="ECO:0007669"/>
    <property type="project" value="UniProtKB-UniRule"/>
</dbReference>
<sequence length="255" mass="28615">MPIELKDTPPTGEQKVNPVLDEMSKAGLQFGHKTSKTHPKMKLYIAGIRNTVHIFNLEKTKEKLDSALEFVKKLRSEGKVLLLVGTKVQIRNLVKSAADECGIPYVAERWIGGTLTNFDTIQKRVTYMKELEEKKQSGELEKYTKKEQMQFNKEIQDLEEKYGGVRNMPRLPDAVFVLDLDENNLALREAVKKEIKVVALCDTNIDPTLIDYPIPANDDAVSSIEYILGKLKEAIQSVKAPVAEEKADGNNAGTN</sequence>
<dbReference type="Proteomes" id="UP000176917">
    <property type="component" value="Unassembled WGS sequence"/>
</dbReference>
<accession>A0A1G2RNQ4</accession>
<reference evidence="6 7" key="1">
    <citation type="journal article" date="2016" name="Nat. Commun.">
        <title>Thousands of microbial genomes shed light on interconnected biogeochemical processes in an aquifer system.</title>
        <authorList>
            <person name="Anantharaman K."/>
            <person name="Brown C.T."/>
            <person name="Hug L.A."/>
            <person name="Sharon I."/>
            <person name="Castelle C.J."/>
            <person name="Probst A.J."/>
            <person name="Thomas B.C."/>
            <person name="Singh A."/>
            <person name="Wilkins M.J."/>
            <person name="Karaoz U."/>
            <person name="Brodie E.L."/>
            <person name="Williams K.H."/>
            <person name="Hubbard S.S."/>
            <person name="Banfield J.F."/>
        </authorList>
    </citation>
    <scope>NUCLEOTIDE SEQUENCE [LARGE SCALE GENOMIC DNA]</scope>
</reference>
<dbReference type="PANTHER" id="PTHR12534">
    <property type="entry name" value="30S RIBOSOMAL PROTEIN S2 PROKARYOTIC AND ORGANELLAR"/>
    <property type="match status" value="1"/>
</dbReference>
<evidence type="ECO:0000256" key="1">
    <source>
        <dbReference type="ARBA" id="ARBA00006242"/>
    </source>
</evidence>
<evidence type="ECO:0000313" key="6">
    <source>
        <dbReference type="EMBL" id="OHA73892.1"/>
    </source>
</evidence>
<dbReference type="HAMAP" id="MF_00291_B">
    <property type="entry name" value="Ribosomal_uS2_B"/>
    <property type="match status" value="1"/>
</dbReference>
<dbReference type="Gene3D" id="1.10.287.610">
    <property type="entry name" value="Helix hairpin bin"/>
    <property type="match status" value="1"/>
</dbReference>
<comment type="similarity">
    <text evidence="1 5">Belongs to the universal ribosomal protein uS2 family.</text>
</comment>
<organism evidence="6 7">
    <name type="scientific">Candidatus Wildermuthbacteria bacterium RIFCSPLOWO2_01_FULL_48_16</name>
    <dbReference type="NCBI Taxonomy" id="1802461"/>
    <lineage>
        <taxon>Bacteria</taxon>
        <taxon>Candidatus Wildermuthiibacteriota</taxon>
    </lineage>
</organism>
<evidence type="ECO:0000313" key="7">
    <source>
        <dbReference type="Proteomes" id="UP000176917"/>
    </source>
</evidence>
<keyword evidence="2 5" id="KW-0689">Ribosomal protein</keyword>
<dbReference type="GO" id="GO:0015935">
    <property type="term" value="C:small ribosomal subunit"/>
    <property type="evidence" value="ECO:0007669"/>
    <property type="project" value="InterPro"/>
</dbReference>
<dbReference type="CDD" id="cd01425">
    <property type="entry name" value="RPS2"/>
    <property type="match status" value="1"/>
</dbReference>
<dbReference type="GO" id="GO:0003735">
    <property type="term" value="F:structural constituent of ribosome"/>
    <property type="evidence" value="ECO:0007669"/>
    <property type="project" value="InterPro"/>
</dbReference>
<dbReference type="Pfam" id="PF00318">
    <property type="entry name" value="Ribosomal_S2"/>
    <property type="match status" value="1"/>
</dbReference>
<name>A0A1G2RNQ4_9BACT</name>
<dbReference type="EMBL" id="MHUG01000004">
    <property type="protein sequence ID" value="OHA73892.1"/>
    <property type="molecule type" value="Genomic_DNA"/>
</dbReference>
<protein>
    <recommendedName>
        <fullName evidence="4 5">Small ribosomal subunit protein uS2</fullName>
    </recommendedName>
</protein>
<dbReference type="PRINTS" id="PR00395">
    <property type="entry name" value="RIBOSOMALS2"/>
</dbReference>
<evidence type="ECO:0000256" key="5">
    <source>
        <dbReference type="HAMAP-Rule" id="MF_00291"/>
    </source>
</evidence>
<dbReference type="SUPFAM" id="SSF52313">
    <property type="entry name" value="Ribosomal protein S2"/>
    <property type="match status" value="1"/>
</dbReference>
<dbReference type="NCBIfam" id="TIGR01011">
    <property type="entry name" value="rpsB_bact"/>
    <property type="match status" value="1"/>
</dbReference>
<dbReference type="STRING" id="1802461.A3B24_03450"/>
<dbReference type="AlphaFoldDB" id="A0A1G2RNQ4"/>
<dbReference type="InterPro" id="IPR023591">
    <property type="entry name" value="Ribosomal_uS2_flav_dom_sf"/>
</dbReference>
<evidence type="ECO:0000256" key="2">
    <source>
        <dbReference type="ARBA" id="ARBA00022980"/>
    </source>
</evidence>
<keyword evidence="3 5" id="KW-0687">Ribonucleoprotein</keyword>
<gene>
    <name evidence="5" type="primary">rpsB</name>
    <name evidence="6" type="ORF">A3B24_03450</name>
</gene>
<dbReference type="PANTHER" id="PTHR12534:SF0">
    <property type="entry name" value="SMALL RIBOSOMAL SUBUNIT PROTEIN US2M"/>
    <property type="match status" value="1"/>
</dbReference>
<dbReference type="InterPro" id="IPR001865">
    <property type="entry name" value="Ribosomal_uS2"/>
</dbReference>
<dbReference type="Gene3D" id="3.40.50.10490">
    <property type="entry name" value="Glucose-6-phosphate isomerase like protein, domain 1"/>
    <property type="match status" value="1"/>
</dbReference>
<proteinExistence type="inferred from homology"/>